<feature type="domain" description="B box-type" evidence="13">
    <location>
        <begin position="155"/>
        <end position="196"/>
    </location>
</feature>
<comment type="similarity">
    <text evidence="1">Belongs to the TRIM/RBCC family.</text>
</comment>
<keyword evidence="4" id="KW-0479">Metal-binding</keyword>
<evidence type="ECO:0000256" key="9">
    <source>
        <dbReference type="PROSITE-ProRule" id="PRU00024"/>
    </source>
</evidence>
<protein>
    <submittedName>
        <fullName evidence="15">Tripartite motif-containing protein 2-like</fullName>
    </submittedName>
</protein>
<dbReference type="PROSITE" id="PS50194">
    <property type="entry name" value="FILAMIN_REPEAT"/>
    <property type="match status" value="1"/>
</dbReference>
<evidence type="ECO:0000313" key="14">
    <source>
        <dbReference type="Proteomes" id="UP000694941"/>
    </source>
</evidence>
<evidence type="ECO:0000256" key="8">
    <source>
        <dbReference type="ARBA" id="ARBA00022833"/>
    </source>
</evidence>
<keyword evidence="14" id="KW-1185">Reference proteome</keyword>
<dbReference type="InterPro" id="IPR001258">
    <property type="entry name" value="NHL_repeat"/>
</dbReference>
<dbReference type="InterPro" id="IPR001298">
    <property type="entry name" value="Filamin/ABP280_rpt"/>
</dbReference>
<feature type="repeat" description="NHL" evidence="11">
    <location>
        <begin position="743"/>
        <end position="786"/>
    </location>
</feature>
<dbReference type="SMART" id="SM00336">
    <property type="entry name" value="BBOX"/>
    <property type="match status" value="1"/>
</dbReference>
<evidence type="ECO:0000256" key="11">
    <source>
        <dbReference type="PROSITE-ProRule" id="PRU00504"/>
    </source>
</evidence>
<evidence type="ECO:0000256" key="1">
    <source>
        <dbReference type="ARBA" id="ARBA00008518"/>
    </source>
</evidence>
<dbReference type="InterPro" id="IPR013083">
    <property type="entry name" value="Znf_RING/FYVE/PHD"/>
</dbReference>
<dbReference type="GeneID" id="106457437"/>
<dbReference type="Pfam" id="PF00630">
    <property type="entry name" value="Filamin"/>
    <property type="match status" value="1"/>
</dbReference>
<dbReference type="InterPro" id="IPR050952">
    <property type="entry name" value="TRIM-NHL_E3_ligases"/>
</dbReference>
<evidence type="ECO:0000256" key="6">
    <source>
        <dbReference type="ARBA" id="ARBA00022771"/>
    </source>
</evidence>
<keyword evidence="7" id="KW-0833">Ubl conjugation pathway</keyword>
<dbReference type="InterPro" id="IPR011042">
    <property type="entry name" value="6-blade_b-propeller_TolB-like"/>
</dbReference>
<dbReference type="InterPro" id="IPR001841">
    <property type="entry name" value="Znf_RING"/>
</dbReference>
<dbReference type="SUPFAM" id="SSF101898">
    <property type="entry name" value="NHL repeat"/>
    <property type="match status" value="1"/>
</dbReference>
<dbReference type="Pfam" id="PF01436">
    <property type="entry name" value="NHL"/>
    <property type="match status" value="6"/>
</dbReference>
<dbReference type="Proteomes" id="UP000694941">
    <property type="component" value="Unplaced"/>
</dbReference>
<dbReference type="SMART" id="SM00184">
    <property type="entry name" value="RING"/>
    <property type="match status" value="1"/>
</dbReference>
<evidence type="ECO:0000313" key="15">
    <source>
        <dbReference type="RefSeq" id="XP_013772309.2"/>
    </source>
</evidence>
<dbReference type="InterPro" id="IPR057750">
    <property type="entry name" value="TRIM2/3_C"/>
</dbReference>
<accession>A0ABM1B0J7</accession>
<sequence length="787" mass="86954">MSKDLGVEIRPWPIARHFDVHVIKCGICQKRYKKPKVLPCLHTFCENCLIQYIPAESLTVTCPICRQQSILPKQGVSALQANDFITNLMEVLEQPTVCQDKDCQSPGVRKCISCDKFFCDACCEVHKEKFSSCNEMIVSISELALREEQEKSKDSPSLMCPKHFRQTLRFYCQDCETAVCVTCTDIEHGGHGTMRLRDAIEDQKGTLKSLLQKAYSRVPDINEAIEAVHLTSSDLTQKYSELSKEMFFCFESLSEIIHMRKSVLLKELEDCYRSKQQVLTEQRESLEQCLNTLASSCEFTENALTHGNDTEILLVNKQMAEKLKEFSEMAIKKSPEENTYIVFEGESLHIMKSNILAFGCIQTNSAIADETTASGEGLKHCAVGKPTVVNVVAKDRRKEMVKTGNVLLETEMISTHLSTSFTPNVIAQKNGSYDIVYTVNREGTYKLAIKLFGKHIRGSPFQVKACVGESSSSSDRPISSKIPRTIGVRQRATKRPPSYPSTISLRRRNPVEDDLVLKIGTKGRGKGEFSNPQGICFTQAGHIVVADSNNQCVQVFSLLGECKLRFGIRGRSAGQIQRPTGIAVTPTGNYVVADYENKWISLFNPSGKFLGRLGVGKLLGPKGVSVDKNGHIIVIDNKASSVLIFQENGKLLNKFGTRGTGNMKFAGPHYVAINNKNQLLISDFHNHCIKIFDGDGNFISTFGSSGQGNGQFNAPTGVAVDSQENILVADWGNSRIQVFDSSGSFLSFVNTNGTTLYGPQGLAATPDGTVVVADSGNHCVKVYKYLQ</sequence>
<keyword evidence="3" id="KW-0808">Transferase</keyword>
<dbReference type="Pfam" id="PF00643">
    <property type="entry name" value="zf-B_box"/>
    <property type="match status" value="1"/>
</dbReference>
<feature type="domain" description="RING-type" evidence="12">
    <location>
        <begin position="25"/>
        <end position="66"/>
    </location>
</feature>
<name>A0ABM1B0J7_LIMPO</name>
<dbReference type="Gene3D" id="2.120.10.30">
    <property type="entry name" value="TolB, C-terminal domain"/>
    <property type="match status" value="2"/>
</dbReference>
<dbReference type="CDD" id="cd14960">
    <property type="entry name" value="NHL_TRIM2_like"/>
    <property type="match status" value="1"/>
</dbReference>
<keyword evidence="8" id="KW-0862">Zinc</keyword>
<evidence type="ECO:0000256" key="10">
    <source>
        <dbReference type="PROSITE-ProRule" id="PRU00087"/>
    </source>
</evidence>
<dbReference type="PANTHER" id="PTHR24104:SF57">
    <property type="entry name" value="BEE-MILK PROTEIN"/>
    <property type="match status" value="1"/>
</dbReference>
<dbReference type="PROSITE" id="PS51125">
    <property type="entry name" value="NHL"/>
    <property type="match status" value="6"/>
</dbReference>
<proteinExistence type="inferred from homology"/>
<dbReference type="PROSITE" id="PS00518">
    <property type="entry name" value="ZF_RING_1"/>
    <property type="match status" value="1"/>
</dbReference>
<dbReference type="InterPro" id="IPR017868">
    <property type="entry name" value="Filamin/ABP280_repeat-like"/>
</dbReference>
<dbReference type="SUPFAM" id="SSF57850">
    <property type="entry name" value="RING/U-box"/>
    <property type="match status" value="1"/>
</dbReference>
<feature type="repeat" description="NHL" evidence="11">
    <location>
        <begin position="652"/>
        <end position="695"/>
    </location>
</feature>
<dbReference type="Gene3D" id="3.30.40.10">
    <property type="entry name" value="Zinc/RING finger domain, C3HC4 (zinc finger)"/>
    <property type="match status" value="1"/>
</dbReference>
<keyword evidence="6 9" id="KW-0863">Zinc-finger</keyword>
<dbReference type="Pfam" id="PF13445">
    <property type="entry name" value="zf-RING_UBOX"/>
    <property type="match status" value="1"/>
</dbReference>
<dbReference type="SUPFAM" id="SSF57845">
    <property type="entry name" value="B-box zinc-binding domain"/>
    <property type="match status" value="1"/>
</dbReference>
<dbReference type="InterPro" id="IPR000315">
    <property type="entry name" value="Znf_B-box"/>
</dbReference>
<feature type="repeat" description="NHL" evidence="11">
    <location>
        <begin position="516"/>
        <end position="559"/>
    </location>
</feature>
<dbReference type="InterPro" id="IPR014756">
    <property type="entry name" value="Ig_E-set"/>
</dbReference>
<dbReference type="Gene3D" id="3.30.160.60">
    <property type="entry name" value="Classic Zinc Finger"/>
    <property type="match status" value="1"/>
</dbReference>
<evidence type="ECO:0000259" key="13">
    <source>
        <dbReference type="PROSITE" id="PS50119"/>
    </source>
</evidence>
<gene>
    <name evidence="15" type="primary">LOC106457437</name>
</gene>
<feature type="repeat" description="NHL" evidence="11">
    <location>
        <begin position="563"/>
        <end position="606"/>
    </location>
</feature>
<evidence type="ECO:0000256" key="4">
    <source>
        <dbReference type="ARBA" id="ARBA00022723"/>
    </source>
</evidence>
<dbReference type="InterPro" id="IPR013783">
    <property type="entry name" value="Ig-like_fold"/>
</dbReference>
<evidence type="ECO:0000256" key="7">
    <source>
        <dbReference type="ARBA" id="ARBA00022786"/>
    </source>
</evidence>
<dbReference type="PANTHER" id="PTHR24104">
    <property type="entry name" value="E3 UBIQUITIN-PROTEIN LIGASE NHLRC1-RELATED"/>
    <property type="match status" value="1"/>
</dbReference>
<feature type="repeat" description="Filamin" evidence="10">
    <location>
        <begin position="363"/>
        <end position="465"/>
    </location>
</feature>
<reference evidence="15" key="1">
    <citation type="submission" date="2025-08" db="UniProtKB">
        <authorList>
            <consortium name="RefSeq"/>
        </authorList>
    </citation>
    <scope>IDENTIFICATION</scope>
    <source>
        <tissue evidence="15">Muscle</tissue>
    </source>
</reference>
<dbReference type="PROSITE" id="PS50119">
    <property type="entry name" value="ZF_BBOX"/>
    <property type="match status" value="1"/>
</dbReference>
<evidence type="ECO:0000256" key="5">
    <source>
        <dbReference type="ARBA" id="ARBA00022737"/>
    </source>
</evidence>
<dbReference type="SMART" id="SM00502">
    <property type="entry name" value="BBC"/>
    <property type="match status" value="1"/>
</dbReference>
<dbReference type="InterPro" id="IPR017907">
    <property type="entry name" value="Znf_RING_CS"/>
</dbReference>
<evidence type="ECO:0000259" key="12">
    <source>
        <dbReference type="PROSITE" id="PS50089"/>
    </source>
</evidence>
<keyword evidence="5" id="KW-0677">Repeat</keyword>
<keyword evidence="2" id="KW-0597">Phosphoprotein</keyword>
<dbReference type="RefSeq" id="XP_013772309.2">
    <property type="nucleotide sequence ID" value="XM_013916855.2"/>
</dbReference>
<feature type="repeat" description="NHL" evidence="11">
    <location>
        <begin position="699"/>
        <end position="742"/>
    </location>
</feature>
<dbReference type="Gene3D" id="2.60.40.10">
    <property type="entry name" value="Immunoglobulins"/>
    <property type="match status" value="1"/>
</dbReference>
<dbReference type="SUPFAM" id="SSF81296">
    <property type="entry name" value="E set domains"/>
    <property type="match status" value="1"/>
</dbReference>
<dbReference type="SMART" id="SM00557">
    <property type="entry name" value="IG_FLMN"/>
    <property type="match status" value="1"/>
</dbReference>
<dbReference type="InterPro" id="IPR027370">
    <property type="entry name" value="Znf-RING_euk"/>
</dbReference>
<dbReference type="PROSITE" id="PS50089">
    <property type="entry name" value="ZF_RING_2"/>
    <property type="match status" value="1"/>
</dbReference>
<dbReference type="InterPro" id="IPR003649">
    <property type="entry name" value="Bbox_C"/>
</dbReference>
<feature type="repeat" description="NHL" evidence="11">
    <location>
        <begin position="607"/>
        <end position="648"/>
    </location>
</feature>
<organism evidence="14 15">
    <name type="scientific">Limulus polyphemus</name>
    <name type="common">Atlantic horseshoe crab</name>
    <dbReference type="NCBI Taxonomy" id="6850"/>
    <lineage>
        <taxon>Eukaryota</taxon>
        <taxon>Metazoa</taxon>
        <taxon>Ecdysozoa</taxon>
        <taxon>Arthropoda</taxon>
        <taxon>Chelicerata</taxon>
        <taxon>Merostomata</taxon>
        <taxon>Xiphosura</taxon>
        <taxon>Limulidae</taxon>
        <taxon>Limulus</taxon>
    </lineage>
</organism>
<evidence type="ECO:0000256" key="3">
    <source>
        <dbReference type="ARBA" id="ARBA00022679"/>
    </source>
</evidence>
<evidence type="ECO:0000256" key="2">
    <source>
        <dbReference type="ARBA" id="ARBA00022553"/>
    </source>
</evidence>